<comment type="similarity">
    <text evidence="2">In the central section; belongs to the inositol 1,4,5-trisphosphate 5-phosphatase family.</text>
</comment>
<dbReference type="Proteomes" id="UP001214638">
    <property type="component" value="Unassembled WGS sequence"/>
</dbReference>
<dbReference type="Pfam" id="PF22669">
    <property type="entry name" value="Exo_endo_phos2"/>
    <property type="match status" value="1"/>
</dbReference>
<keyword evidence="6" id="KW-0540">Nuclease</keyword>
<dbReference type="GO" id="GO:0004519">
    <property type="term" value="F:endonuclease activity"/>
    <property type="evidence" value="ECO:0007669"/>
    <property type="project" value="UniProtKB-KW"/>
</dbReference>
<dbReference type="KEGG" id="bdw:94335018"/>
<evidence type="ECO:0000313" key="6">
    <source>
        <dbReference type="EMBL" id="KAK2197717.1"/>
    </source>
</evidence>
<dbReference type="PANTHER" id="PTHR11200">
    <property type="entry name" value="INOSITOL 5-PHOSPHATASE"/>
    <property type="match status" value="1"/>
</dbReference>
<name>A0AAD9PNM0_9APIC</name>
<dbReference type="RefSeq" id="XP_067804559.1">
    <property type="nucleotide sequence ID" value="XM_067945768.1"/>
</dbReference>
<dbReference type="PROSITE" id="PS50275">
    <property type="entry name" value="SAC"/>
    <property type="match status" value="1"/>
</dbReference>
<dbReference type="SMART" id="SM00128">
    <property type="entry name" value="IPPc"/>
    <property type="match status" value="1"/>
</dbReference>
<keyword evidence="6" id="KW-0255">Endonuclease</keyword>
<feature type="domain" description="SAC" evidence="5">
    <location>
        <begin position="178"/>
        <end position="508"/>
    </location>
</feature>
<dbReference type="InterPro" id="IPR000300">
    <property type="entry name" value="IPPc"/>
</dbReference>
<evidence type="ECO:0000313" key="7">
    <source>
        <dbReference type="Proteomes" id="UP001214638"/>
    </source>
</evidence>
<dbReference type="AlphaFoldDB" id="A0AAD9PNM0"/>
<sequence>MPFTLCCYNEWLSVESKQGADASLDTLGVVLWVNRESGDIKESSEPLVTEQPLIKIDIEAVLGTVKYLGTPYLVVVTESELVVDIDFAAPYVCKPTKIYTIKTARCIPLNGNTPWMYNSEEWFQNETDDENQLKGMQVLNSVTQWFKTMISNDDIADAQTSDSTSSGIESVERTLCVGYYYTFDANLTWSLQRHCKHASNSGYTQSQIGSTNLNEASKLPHTQESIDTNFDWAFCMSRTLPERWALVLIQGYVGYTKCEYNDRLVELFLIGRRSTKRSGTRLNARGIDNEGNVGNFCESELRFRIDAGPWKSFTQIRGSVPVYWGQASITAPPLLSRSIQETSEAFMNHWKLLQEFGSKVYFFNLLSIRENELQLTHALESNIRLHPKMDIELINYNFNEHVKWESISTEGAYFVKERLGEAMKEIGHFDVESPNASYQRGIVRTNCLDCLDRTNVMQWTISWVWLLGLLQLHDLPLGDINMEDCILFTELRSLWCAHGDAISLHYAGTPSIFTTHIKQGKSTMSGYLHYGKTFAQRMFSLLIADGTRQRAFDIMLGRSCHHHLQSPRDTKILEAIPADLKIWCGTWNLGGHDGSTVDLEEWLGSVSNADLYCFCIQEFVDLTAFRVVMNINNESRQNNLNAHIANTLANLSGRGSVKYSRIASISMIGLYLVVFAKEELFPHIKAIAKTSVKTGLCGSTGNKGAVGVRFEILGHPICFLNVHLSSGKNPSQTRMDQLTHILYQAFSESGPRGSAWKHSLLLISGDFNFNIKMETGEILSRLRKSDLKSLLLHDEFYQNKAANIPVCTDLNEAKIKFAPTYKFVKGTLFYNTRRNPAWCDRILWYALANSKVYINPLQYTRQEHYTVSDHKPVSLLINAAFGKEETPLIDL</sequence>
<evidence type="ECO:0000256" key="1">
    <source>
        <dbReference type="ARBA" id="ARBA00008943"/>
    </source>
</evidence>
<dbReference type="EC" id="3.1.3.36" evidence="3"/>
<dbReference type="GO" id="GO:0004439">
    <property type="term" value="F:phosphatidylinositol-4,5-bisphosphate 5-phosphatase activity"/>
    <property type="evidence" value="ECO:0007669"/>
    <property type="project" value="UniProtKB-EC"/>
</dbReference>
<dbReference type="GO" id="GO:0046856">
    <property type="term" value="P:phosphatidylinositol dephosphorylation"/>
    <property type="evidence" value="ECO:0007669"/>
    <property type="project" value="InterPro"/>
</dbReference>
<dbReference type="SUPFAM" id="SSF56219">
    <property type="entry name" value="DNase I-like"/>
    <property type="match status" value="1"/>
</dbReference>
<comment type="similarity">
    <text evidence="1">Belongs to the synaptojanin family.</text>
</comment>
<reference evidence="6" key="1">
    <citation type="journal article" date="2023" name="Nat. Microbiol.">
        <title>Babesia duncani multi-omics identifies virulence factors and drug targets.</title>
        <authorList>
            <person name="Singh P."/>
            <person name="Lonardi S."/>
            <person name="Liang Q."/>
            <person name="Vydyam P."/>
            <person name="Khabirova E."/>
            <person name="Fang T."/>
            <person name="Gihaz S."/>
            <person name="Thekkiniath J."/>
            <person name="Munshi M."/>
            <person name="Abel S."/>
            <person name="Ciampossin L."/>
            <person name="Batugedara G."/>
            <person name="Gupta M."/>
            <person name="Lu X.M."/>
            <person name="Lenz T."/>
            <person name="Chakravarty S."/>
            <person name="Cornillot E."/>
            <person name="Hu Y."/>
            <person name="Ma W."/>
            <person name="Gonzalez L.M."/>
            <person name="Sanchez S."/>
            <person name="Estrada K."/>
            <person name="Sanchez-Flores A."/>
            <person name="Montero E."/>
            <person name="Harb O.S."/>
            <person name="Le Roch K.G."/>
            <person name="Mamoun C.B."/>
        </authorList>
    </citation>
    <scope>NUCLEOTIDE SEQUENCE</scope>
    <source>
        <strain evidence="6">WA1</strain>
    </source>
</reference>
<evidence type="ECO:0000256" key="4">
    <source>
        <dbReference type="ARBA" id="ARBA00022801"/>
    </source>
</evidence>
<dbReference type="Gene3D" id="3.60.10.10">
    <property type="entry name" value="Endonuclease/exonuclease/phosphatase"/>
    <property type="match status" value="1"/>
</dbReference>
<keyword evidence="4" id="KW-0378">Hydrolase</keyword>
<dbReference type="GeneID" id="94335018"/>
<dbReference type="PANTHER" id="PTHR11200:SF275">
    <property type="entry name" value="LD06095P"/>
    <property type="match status" value="1"/>
</dbReference>
<dbReference type="EMBL" id="JALLKP010000001">
    <property type="protein sequence ID" value="KAK2197717.1"/>
    <property type="molecule type" value="Genomic_DNA"/>
</dbReference>
<proteinExistence type="inferred from homology"/>
<evidence type="ECO:0000259" key="5">
    <source>
        <dbReference type="PROSITE" id="PS50275"/>
    </source>
</evidence>
<dbReference type="Pfam" id="PF02383">
    <property type="entry name" value="Syja_N"/>
    <property type="match status" value="1"/>
</dbReference>
<evidence type="ECO:0000256" key="2">
    <source>
        <dbReference type="ARBA" id="ARBA00009678"/>
    </source>
</evidence>
<comment type="caution">
    <text evidence="6">The sequence shown here is derived from an EMBL/GenBank/DDBJ whole genome shotgun (WGS) entry which is preliminary data.</text>
</comment>
<evidence type="ECO:0000256" key="3">
    <source>
        <dbReference type="ARBA" id="ARBA00013044"/>
    </source>
</evidence>
<gene>
    <name evidence="6" type="ORF">BdWA1_000720</name>
</gene>
<organism evidence="6 7">
    <name type="scientific">Babesia duncani</name>
    <dbReference type="NCBI Taxonomy" id="323732"/>
    <lineage>
        <taxon>Eukaryota</taxon>
        <taxon>Sar</taxon>
        <taxon>Alveolata</taxon>
        <taxon>Apicomplexa</taxon>
        <taxon>Aconoidasida</taxon>
        <taxon>Piroplasmida</taxon>
        <taxon>Babesiidae</taxon>
        <taxon>Babesia</taxon>
    </lineage>
</organism>
<dbReference type="InterPro" id="IPR002013">
    <property type="entry name" value="SAC_dom"/>
</dbReference>
<dbReference type="InterPro" id="IPR036691">
    <property type="entry name" value="Endo/exonu/phosph_ase_sf"/>
</dbReference>
<dbReference type="InterPro" id="IPR046985">
    <property type="entry name" value="IP5"/>
</dbReference>
<protein>
    <recommendedName>
        <fullName evidence="3">phosphoinositide 5-phosphatase</fullName>
        <ecNumber evidence="3">3.1.3.36</ecNumber>
    </recommendedName>
</protein>
<accession>A0AAD9PNM0</accession>
<keyword evidence="7" id="KW-1185">Reference proteome</keyword>